<evidence type="ECO:0000256" key="1">
    <source>
        <dbReference type="SAM" id="MobiDB-lite"/>
    </source>
</evidence>
<accession>A0AAV7F2D4</accession>
<protein>
    <submittedName>
        <fullName evidence="2">Uncharacterized protein</fullName>
    </submittedName>
</protein>
<gene>
    <name evidence="2" type="ORF">H6P81_007783</name>
</gene>
<reference evidence="2 3" key="1">
    <citation type="submission" date="2021-07" db="EMBL/GenBank/DDBJ databases">
        <title>The Aristolochia fimbriata genome: insights into angiosperm evolution, floral development and chemical biosynthesis.</title>
        <authorList>
            <person name="Jiao Y."/>
        </authorList>
    </citation>
    <scope>NUCLEOTIDE SEQUENCE [LARGE SCALE GENOMIC DNA]</scope>
    <source>
        <strain evidence="2">IBCAS-2021</strain>
        <tissue evidence="2">Leaf</tissue>
    </source>
</reference>
<dbReference type="Proteomes" id="UP000825729">
    <property type="component" value="Unassembled WGS sequence"/>
</dbReference>
<proteinExistence type="predicted"/>
<evidence type="ECO:0000313" key="2">
    <source>
        <dbReference type="EMBL" id="KAG9454879.1"/>
    </source>
</evidence>
<sequence length="334" mass="38621">MDACIVKVQQRAKKEEYHSESDDVLDSQYHMRDVSALEKSYTEEVLSDEQFLPLRPPPRLQNAQYNCSNPSHRLIRSSSPSFRYGSLLLGFRLIKRKKNKDFDPFKTALERVQMEEEEQEEEDEKKGSSSWMHSFSYRFSALISEPAKIVPQKIVDSELPGTENSYYSQVDELQFELRIGDESFSDGEARQLKPPPRLQSANDGRSKSFSFRQYSGRFLGKIMYSRRNNSEVADPFMVALERVSREEASQGRSFRWGTELAASNNASKKKKEMGIVESRFNREKPLIEGTSSYCTWRAGIRGSGADERKRLQKRKDVGRRGFGYLLIQFHGFLK</sequence>
<dbReference type="AlphaFoldDB" id="A0AAV7F2D4"/>
<name>A0AAV7F2D4_ARIFI</name>
<feature type="region of interest" description="Disordered" evidence="1">
    <location>
        <begin position="185"/>
        <end position="206"/>
    </location>
</feature>
<evidence type="ECO:0000313" key="3">
    <source>
        <dbReference type="Proteomes" id="UP000825729"/>
    </source>
</evidence>
<dbReference type="EMBL" id="JAINDJ010000003">
    <property type="protein sequence ID" value="KAG9454879.1"/>
    <property type="molecule type" value="Genomic_DNA"/>
</dbReference>
<keyword evidence="3" id="KW-1185">Reference proteome</keyword>
<comment type="caution">
    <text evidence="2">The sequence shown here is derived from an EMBL/GenBank/DDBJ whole genome shotgun (WGS) entry which is preliminary data.</text>
</comment>
<organism evidence="2 3">
    <name type="scientific">Aristolochia fimbriata</name>
    <name type="common">White veined hardy Dutchman's pipe vine</name>
    <dbReference type="NCBI Taxonomy" id="158543"/>
    <lineage>
        <taxon>Eukaryota</taxon>
        <taxon>Viridiplantae</taxon>
        <taxon>Streptophyta</taxon>
        <taxon>Embryophyta</taxon>
        <taxon>Tracheophyta</taxon>
        <taxon>Spermatophyta</taxon>
        <taxon>Magnoliopsida</taxon>
        <taxon>Magnoliidae</taxon>
        <taxon>Piperales</taxon>
        <taxon>Aristolochiaceae</taxon>
        <taxon>Aristolochia</taxon>
    </lineage>
</organism>